<dbReference type="GO" id="GO:0005886">
    <property type="term" value="C:plasma membrane"/>
    <property type="evidence" value="ECO:0007669"/>
    <property type="project" value="TreeGrafter"/>
</dbReference>
<feature type="domain" description="Major facilitator superfamily (MFS) profile" evidence="7">
    <location>
        <begin position="123"/>
        <end position="549"/>
    </location>
</feature>
<dbReference type="InterPro" id="IPR011701">
    <property type="entry name" value="MFS"/>
</dbReference>
<evidence type="ECO:0000256" key="1">
    <source>
        <dbReference type="ARBA" id="ARBA00004141"/>
    </source>
</evidence>
<name>A0AAQ3R5E3_9PEZI</name>
<dbReference type="AlphaFoldDB" id="A0AAQ3R5E3"/>
<feature type="transmembrane region" description="Helical" evidence="6">
    <location>
        <begin position="347"/>
        <end position="374"/>
    </location>
</feature>
<dbReference type="GO" id="GO:0022857">
    <property type="term" value="F:transmembrane transporter activity"/>
    <property type="evidence" value="ECO:0007669"/>
    <property type="project" value="InterPro"/>
</dbReference>
<feature type="transmembrane region" description="Helical" evidence="6">
    <location>
        <begin position="160"/>
        <end position="178"/>
    </location>
</feature>
<feature type="transmembrane region" description="Helical" evidence="6">
    <location>
        <begin position="528"/>
        <end position="550"/>
    </location>
</feature>
<feature type="transmembrane region" description="Helical" evidence="6">
    <location>
        <begin position="460"/>
        <end position="487"/>
    </location>
</feature>
<feature type="transmembrane region" description="Helical" evidence="6">
    <location>
        <begin position="214"/>
        <end position="236"/>
    </location>
</feature>
<protein>
    <submittedName>
        <fullName evidence="8">Major facilitator superfamily transporter</fullName>
    </submittedName>
</protein>
<keyword evidence="4 6" id="KW-0472">Membrane</keyword>
<evidence type="ECO:0000313" key="9">
    <source>
        <dbReference type="Proteomes" id="UP001303373"/>
    </source>
</evidence>
<keyword evidence="3 6" id="KW-1133">Transmembrane helix</keyword>
<proteinExistence type="predicted"/>
<reference evidence="8 9" key="1">
    <citation type="submission" date="2023-11" db="EMBL/GenBank/DDBJ databases">
        <title>An acidophilic fungus is an integral part of prey digestion in a carnivorous sundew plant.</title>
        <authorList>
            <person name="Tsai I.J."/>
        </authorList>
    </citation>
    <scope>NUCLEOTIDE SEQUENCE [LARGE SCALE GENOMIC DNA]</scope>
    <source>
        <strain evidence="8">169a</strain>
    </source>
</reference>
<dbReference type="EMBL" id="CP138580">
    <property type="protein sequence ID" value="WPG98198.1"/>
    <property type="molecule type" value="Genomic_DNA"/>
</dbReference>
<organism evidence="8 9">
    <name type="scientific">Acrodontium crateriforme</name>
    <dbReference type="NCBI Taxonomy" id="150365"/>
    <lineage>
        <taxon>Eukaryota</taxon>
        <taxon>Fungi</taxon>
        <taxon>Dikarya</taxon>
        <taxon>Ascomycota</taxon>
        <taxon>Pezizomycotina</taxon>
        <taxon>Dothideomycetes</taxon>
        <taxon>Dothideomycetidae</taxon>
        <taxon>Mycosphaerellales</taxon>
        <taxon>Teratosphaeriaceae</taxon>
        <taxon>Acrodontium</taxon>
    </lineage>
</organism>
<dbReference type="Gene3D" id="1.20.1250.20">
    <property type="entry name" value="MFS general substrate transporter like domains"/>
    <property type="match status" value="1"/>
</dbReference>
<evidence type="ECO:0000256" key="2">
    <source>
        <dbReference type="ARBA" id="ARBA00022692"/>
    </source>
</evidence>
<dbReference type="Proteomes" id="UP001303373">
    <property type="component" value="Chromosome 1"/>
</dbReference>
<evidence type="ECO:0000256" key="4">
    <source>
        <dbReference type="ARBA" id="ARBA00023136"/>
    </source>
</evidence>
<feature type="transmembrane region" description="Helical" evidence="6">
    <location>
        <begin position="248"/>
        <end position="270"/>
    </location>
</feature>
<feature type="transmembrane region" description="Helical" evidence="6">
    <location>
        <begin position="282"/>
        <end position="299"/>
    </location>
</feature>
<feature type="region of interest" description="Disordered" evidence="5">
    <location>
        <begin position="23"/>
        <end position="54"/>
    </location>
</feature>
<evidence type="ECO:0000256" key="5">
    <source>
        <dbReference type="SAM" id="MobiDB-lite"/>
    </source>
</evidence>
<gene>
    <name evidence="8" type="ORF">R9X50_00098500</name>
</gene>
<dbReference type="PANTHER" id="PTHR23502">
    <property type="entry name" value="MAJOR FACILITATOR SUPERFAMILY"/>
    <property type="match status" value="1"/>
</dbReference>
<dbReference type="Pfam" id="PF07690">
    <property type="entry name" value="MFS_1"/>
    <property type="match status" value="1"/>
</dbReference>
<comment type="subcellular location">
    <subcellularLocation>
        <location evidence="1">Membrane</location>
        <topology evidence="1">Multi-pass membrane protein</topology>
    </subcellularLocation>
</comment>
<keyword evidence="2 6" id="KW-0812">Transmembrane</keyword>
<dbReference type="PROSITE" id="PS50850">
    <property type="entry name" value="MFS"/>
    <property type="match status" value="1"/>
</dbReference>
<dbReference type="SUPFAM" id="SSF103473">
    <property type="entry name" value="MFS general substrate transporter"/>
    <property type="match status" value="1"/>
</dbReference>
<feature type="transmembrane region" description="Helical" evidence="6">
    <location>
        <begin position="121"/>
        <end position="140"/>
    </location>
</feature>
<feature type="transmembrane region" description="Helical" evidence="6">
    <location>
        <begin position="394"/>
        <end position="413"/>
    </location>
</feature>
<evidence type="ECO:0000259" key="7">
    <source>
        <dbReference type="PROSITE" id="PS50850"/>
    </source>
</evidence>
<evidence type="ECO:0000256" key="3">
    <source>
        <dbReference type="ARBA" id="ARBA00022989"/>
    </source>
</evidence>
<feature type="transmembrane region" description="Helical" evidence="6">
    <location>
        <begin position="190"/>
        <end position="208"/>
    </location>
</feature>
<feature type="transmembrane region" description="Helical" evidence="6">
    <location>
        <begin position="434"/>
        <end position="454"/>
    </location>
</feature>
<sequence length="563" mass="61370">MQSLIQYRRAAVAAQLHVKSRLLRSNASSSRSSDEHTVTGRIDTSFETSDPRSCHEAVTQTQAIANTRDVVAGSSNSSLAESNEQGTLAGDHEKSEQFFIVGWSGNDDSLYPRNWSTPRRLGVLLQLSLVTVVLTAASSVDSVVIPQAARALHVSEVAESVATTLFLVGMGLGCLIAAPFSETFGRNPVYCVSIAVSMILIMASGLAPNFGAQITFRFLAGFSASTPLVCTGGSVADMFSRAEKTWSYPLLAIFGFAGPMLGPVIGAYIGPSTVISWRWVEWTMLIGTAATLVVLLLCMPETYSPVLLQWKASHCRKLTGDARFRSQHEAVGGTLVSRLKVSMTRPFLMLAEPIVMVMTLYLTVVYIILFTFLVGWPHIFEFTYGISQGLSNTIFVAMIIGNFANFFMLPVIYHKTLRHLQKQPEQAFRPEIRLLWGTLGAAIALPVSLFWLAWTNYAYLSIWCAILAVGLFGFGLGGIFVCVYMYIIDSYEVYSASALTFVTLVRYVVAGGMTVVGIPFYGNEGTHLTLTILASIAAVLVPALYGLHYFGHLIRAKSKYAVS</sequence>
<dbReference type="InterPro" id="IPR036259">
    <property type="entry name" value="MFS_trans_sf"/>
</dbReference>
<evidence type="ECO:0000256" key="6">
    <source>
        <dbReference type="SAM" id="Phobius"/>
    </source>
</evidence>
<keyword evidence="9" id="KW-1185">Reference proteome</keyword>
<dbReference type="InterPro" id="IPR020846">
    <property type="entry name" value="MFS_dom"/>
</dbReference>
<accession>A0AAQ3R5E3</accession>
<dbReference type="PANTHER" id="PTHR23502:SF47">
    <property type="entry name" value="MAJOR FACILITATOR SUPERFAMILY (MFS) PROFILE DOMAIN-CONTAINING PROTEIN-RELATED"/>
    <property type="match status" value="1"/>
</dbReference>
<feature type="transmembrane region" description="Helical" evidence="6">
    <location>
        <begin position="499"/>
        <end position="522"/>
    </location>
</feature>
<evidence type="ECO:0000313" key="8">
    <source>
        <dbReference type="EMBL" id="WPG98198.1"/>
    </source>
</evidence>